<protein>
    <submittedName>
        <fullName evidence="14">Oidioi.mRNA.OKI2018_I69.chr2.g6383.t2.cds</fullName>
    </submittedName>
</protein>
<feature type="transmembrane region" description="Helical" evidence="11">
    <location>
        <begin position="530"/>
        <end position="548"/>
    </location>
</feature>
<keyword evidence="8" id="KW-0675">Receptor</keyword>
<keyword evidence="10" id="KW-0807">Transducer</keyword>
<evidence type="ECO:0000259" key="12">
    <source>
        <dbReference type="PROSITE" id="PS50227"/>
    </source>
</evidence>
<evidence type="ECO:0000256" key="6">
    <source>
        <dbReference type="ARBA" id="ARBA00023040"/>
    </source>
</evidence>
<name>A0ABN7TC58_OIKDI</name>
<sequence length="685" mass="79690">MESPASADEERISLKSLQKRKIIVTPSELKEPRIIVPEAEQWLHAFSDMTQKVALLTLETETLAEELGKLEKLKMDRQQEIARTQKAELLDDKRKEVALRKYRKVMRRLPLIAAFIFPFVFSSDYAEVLCALGKEFEFCENEMEKWKSSENRREYCEPFFASSRHLCLPMTLKGTVAAIECPDYLMVSKLTNQTFSNVHYIQIECGTDLLWRIEGKRILQKIGNEWDLNAIGDDRLKKEMNKCTNEAPVDRYRRNTQFSNETEFTTEPPLPQAECLDKEMFHHQPCRKDAYGKITCDCRNFNFCAEDYIILVGNSISMVPLFLSIVILFSFPRLRNTRNLIHANLMTSLFLRSALQWLNYHAVIFGAYPDAECMLSVQHLSKEEYMRMTLKMCPGSQFIAFCRASIVFLQWAKTASHFWVLIEGVQLYALAVVTVLSTAKYFYAYLAFGWGFSWISVVFWVVLKYKYENRGCWDITYRDLLEKVIEVPISAAITLNGIIFIILIWVIVLKLRDDSRLTRERNNAQRLTRATLTLIPLMGTQYLLFRYTPSEKLFNIRYKYDLFFEGLQGLFVSILFCFMNQEVQRELKKWYSRRMQPLDGHLLRRGTFGSGIEETLNTRIMEGYTPRAKNGLIRVQRGDRRQSVWDERETITTQVRRESSSANIVASKNPLLPIPVAGSTPPTTL</sequence>
<keyword evidence="5 11" id="KW-1133">Transmembrane helix</keyword>
<keyword evidence="4 11" id="KW-0812">Transmembrane</keyword>
<dbReference type="PROSITE" id="PS50261">
    <property type="entry name" value="G_PROTEIN_RECEP_F2_4"/>
    <property type="match status" value="1"/>
</dbReference>
<evidence type="ECO:0000256" key="7">
    <source>
        <dbReference type="ARBA" id="ARBA00023136"/>
    </source>
</evidence>
<proteinExistence type="inferred from homology"/>
<gene>
    <name evidence="14" type="ORF">OKIOD_LOCUS15148</name>
</gene>
<feature type="transmembrane region" description="Helical" evidence="11">
    <location>
        <begin position="443"/>
        <end position="463"/>
    </location>
</feature>
<evidence type="ECO:0000256" key="9">
    <source>
        <dbReference type="ARBA" id="ARBA00023180"/>
    </source>
</evidence>
<accession>A0ABN7TC58</accession>
<evidence type="ECO:0000256" key="1">
    <source>
        <dbReference type="ARBA" id="ARBA00004651"/>
    </source>
</evidence>
<dbReference type="Proteomes" id="UP001158576">
    <property type="component" value="Chromosome 2"/>
</dbReference>
<evidence type="ECO:0000256" key="5">
    <source>
        <dbReference type="ARBA" id="ARBA00022989"/>
    </source>
</evidence>
<keyword evidence="6" id="KW-0297">G-protein coupled receptor</keyword>
<dbReference type="InterPro" id="IPR001879">
    <property type="entry name" value="GPCR_2_extracellular_dom"/>
</dbReference>
<dbReference type="PANTHER" id="PTHR45620">
    <property type="entry name" value="PDF RECEPTOR-LIKE PROTEIN-RELATED"/>
    <property type="match status" value="1"/>
</dbReference>
<feature type="transmembrane region" description="Helical" evidence="11">
    <location>
        <begin position="308"/>
        <end position="331"/>
    </location>
</feature>
<dbReference type="PRINTS" id="PR00249">
    <property type="entry name" value="GPCRSECRETIN"/>
</dbReference>
<evidence type="ECO:0000313" key="15">
    <source>
        <dbReference type="Proteomes" id="UP001158576"/>
    </source>
</evidence>
<evidence type="ECO:0000313" key="14">
    <source>
        <dbReference type="EMBL" id="CAG5112133.1"/>
    </source>
</evidence>
<reference evidence="14 15" key="1">
    <citation type="submission" date="2021-04" db="EMBL/GenBank/DDBJ databases">
        <authorList>
            <person name="Bliznina A."/>
        </authorList>
    </citation>
    <scope>NUCLEOTIDE SEQUENCE [LARGE SCALE GENOMIC DNA]</scope>
</reference>
<dbReference type="InterPro" id="IPR000832">
    <property type="entry name" value="GPCR_2_secretin-like"/>
</dbReference>
<evidence type="ECO:0000256" key="11">
    <source>
        <dbReference type="SAM" id="Phobius"/>
    </source>
</evidence>
<evidence type="ECO:0000256" key="10">
    <source>
        <dbReference type="ARBA" id="ARBA00023224"/>
    </source>
</evidence>
<dbReference type="Gene3D" id="4.10.1240.10">
    <property type="entry name" value="GPCR, family 2, extracellular hormone receptor domain"/>
    <property type="match status" value="1"/>
</dbReference>
<keyword evidence="15" id="KW-1185">Reference proteome</keyword>
<keyword evidence="7 11" id="KW-0472">Membrane</keyword>
<feature type="transmembrane region" description="Helical" evidence="11">
    <location>
        <begin position="487"/>
        <end position="509"/>
    </location>
</feature>
<evidence type="ECO:0000256" key="8">
    <source>
        <dbReference type="ARBA" id="ARBA00023170"/>
    </source>
</evidence>
<comment type="similarity">
    <text evidence="2">Belongs to the G-protein coupled receptor 2 family.</text>
</comment>
<dbReference type="PANTHER" id="PTHR45620:SF36">
    <property type="match status" value="1"/>
</dbReference>
<comment type="subcellular location">
    <subcellularLocation>
        <location evidence="1">Cell membrane</location>
        <topology evidence="1">Multi-pass membrane protein</topology>
    </subcellularLocation>
</comment>
<dbReference type="InterPro" id="IPR036445">
    <property type="entry name" value="GPCR_2_extracell_dom_sf"/>
</dbReference>
<feature type="transmembrane region" description="Helical" evidence="11">
    <location>
        <begin position="560"/>
        <end position="579"/>
    </location>
</feature>
<dbReference type="PROSITE" id="PS50227">
    <property type="entry name" value="G_PROTEIN_RECEP_F2_3"/>
    <property type="match status" value="1"/>
</dbReference>
<dbReference type="InterPro" id="IPR050332">
    <property type="entry name" value="GPCR_2"/>
</dbReference>
<dbReference type="InterPro" id="IPR017983">
    <property type="entry name" value="GPCR_2_secretin-like_CS"/>
</dbReference>
<evidence type="ECO:0000256" key="4">
    <source>
        <dbReference type="ARBA" id="ARBA00022692"/>
    </source>
</evidence>
<dbReference type="PROSITE" id="PS00650">
    <property type="entry name" value="G_PROTEIN_RECEP_F2_2"/>
    <property type="match status" value="1"/>
</dbReference>
<dbReference type="Gene3D" id="1.20.1070.10">
    <property type="entry name" value="Rhodopsin 7-helix transmembrane proteins"/>
    <property type="match status" value="1"/>
</dbReference>
<keyword evidence="9" id="KW-0325">Glycoprotein</keyword>
<evidence type="ECO:0000256" key="3">
    <source>
        <dbReference type="ARBA" id="ARBA00022475"/>
    </source>
</evidence>
<dbReference type="InterPro" id="IPR017981">
    <property type="entry name" value="GPCR_2-like_7TM"/>
</dbReference>
<feature type="domain" description="G-protein coupled receptors family 2 profile 1" evidence="12">
    <location>
        <begin position="138"/>
        <end position="247"/>
    </location>
</feature>
<dbReference type="Pfam" id="PF00002">
    <property type="entry name" value="7tm_2"/>
    <property type="match status" value="1"/>
</dbReference>
<feature type="domain" description="G-protein coupled receptors family 2 profile 2" evidence="13">
    <location>
        <begin position="306"/>
        <end position="580"/>
    </location>
</feature>
<evidence type="ECO:0000256" key="2">
    <source>
        <dbReference type="ARBA" id="ARBA00005314"/>
    </source>
</evidence>
<keyword evidence="3" id="KW-1003">Cell membrane</keyword>
<dbReference type="EMBL" id="OU015567">
    <property type="protein sequence ID" value="CAG5112133.1"/>
    <property type="molecule type" value="Genomic_DNA"/>
</dbReference>
<organism evidence="14 15">
    <name type="scientific">Oikopleura dioica</name>
    <name type="common">Tunicate</name>
    <dbReference type="NCBI Taxonomy" id="34765"/>
    <lineage>
        <taxon>Eukaryota</taxon>
        <taxon>Metazoa</taxon>
        <taxon>Chordata</taxon>
        <taxon>Tunicata</taxon>
        <taxon>Appendicularia</taxon>
        <taxon>Copelata</taxon>
        <taxon>Oikopleuridae</taxon>
        <taxon>Oikopleura</taxon>
    </lineage>
</organism>
<evidence type="ECO:0000259" key="13">
    <source>
        <dbReference type="PROSITE" id="PS50261"/>
    </source>
</evidence>